<dbReference type="InterPro" id="IPR050869">
    <property type="entry name" value="H3K4_H4K5_MeTrfase"/>
</dbReference>
<dbReference type="Proteomes" id="UP000567179">
    <property type="component" value="Unassembled WGS sequence"/>
</dbReference>
<dbReference type="EMBL" id="JAACJJ010000056">
    <property type="protein sequence ID" value="KAF5313137.1"/>
    <property type="molecule type" value="Genomic_DNA"/>
</dbReference>
<dbReference type="Gene3D" id="2.170.270.10">
    <property type="entry name" value="SET domain"/>
    <property type="match status" value="1"/>
</dbReference>
<dbReference type="PANTHER" id="PTHR12197:SF294">
    <property type="entry name" value="POTENTIAL PROTEIN LYSINE METHYLTRANSFERASE SET6"/>
    <property type="match status" value="1"/>
</dbReference>
<evidence type="ECO:0000313" key="2">
    <source>
        <dbReference type="EMBL" id="KAF5313137.1"/>
    </source>
</evidence>
<name>A0A8H5EUV1_9AGAR</name>
<dbReference type="SUPFAM" id="SSF82199">
    <property type="entry name" value="SET domain"/>
    <property type="match status" value="1"/>
</dbReference>
<accession>A0A8H5EUV1</accession>
<comment type="caution">
    <text evidence="2">The sequence shown here is derived from an EMBL/GenBank/DDBJ whole genome shotgun (WGS) entry which is preliminary data.</text>
</comment>
<keyword evidence="3" id="KW-1185">Reference proteome</keyword>
<evidence type="ECO:0000259" key="1">
    <source>
        <dbReference type="PROSITE" id="PS50280"/>
    </source>
</evidence>
<dbReference type="AlphaFoldDB" id="A0A8H5EUV1"/>
<evidence type="ECO:0000313" key="3">
    <source>
        <dbReference type="Proteomes" id="UP000567179"/>
    </source>
</evidence>
<dbReference type="InterPro" id="IPR046341">
    <property type="entry name" value="SET_dom_sf"/>
</dbReference>
<dbReference type="OrthoDB" id="1028014at2759"/>
<organism evidence="2 3">
    <name type="scientific">Psilocybe cf. subviscida</name>
    <dbReference type="NCBI Taxonomy" id="2480587"/>
    <lineage>
        <taxon>Eukaryota</taxon>
        <taxon>Fungi</taxon>
        <taxon>Dikarya</taxon>
        <taxon>Basidiomycota</taxon>
        <taxon>Agaricomycotina</taxon>
        <taxon>Agaricomycetes</taxon>
        <taxon>Agaricomycetidae</taxon>
        <taxon>Agaricales</taxon>
        <taxon>Agaricineae</taxon>
        <taxon>Strophariaceae</taxon>
        <taxon>Psilocybe</taxon>
    </lineage>
</organism>
<dbReference type="GO" id="GO:0005634">
    <property type="term" value="C:nucleus"/>
    <property type="evidence" value="ECO:0007669"/>
    <property type="project" value="TreeGrafter"/>
</dbReference>
<reference evidence="2 3" key="1">
    <citation type="journal article" date="2020" name="ISME J.">
        <title>Uncovering the hidden diversity of litter-decomposition mechanisms in mushroom-forming fungi.</title>
        <authorList>
            <person name="Floudas D."/>
            <person name="Bentzer J."/>
            <person name="Ahren D."/>
            <person name="Johansson T."/>
            <person name="Persson P."/>
            <person name="Tunlid A."/>
        </authorList>
    </citation>
    <scope>NUCLEOTIDE SEQUENCE [LARGE SCALE GENOMIC DNA]</scope>
    <source>
        <strain evidence="2 3">CBS 101986</strain>
    </source>
</reference>
<proteinExistence type="predicted"/>
<dbReference type="CDD" id="cd20071">
    <property type="entry name" value="SET_SMYD"/>
    <property type="match status" value="1"/>
</dbReference>
<dbReference type="Pfam" id="PF00856">
    <property type="entry name" value="SET"/>
    <property type="match status" value="1"/>
</dbReference>
<sequence length="426" mass="48101">MASTSLEDSGSTQSQCLYDILPTPYGGRGAFARSAIPKGTHVLLCTAPYATVLFWKFRREVCAWCFAYSFESGKSKWSVKLALDSKGSGGIWFCSERCRDLCIHEYELAPGNGMDWWLEINAGFEKLVLQSGRISTQSTPPMDPSPAVLAYLEHAKPEDITQEFVDKAWALAEKVALAESNLPWKDALNELEIDSAKYVLDGLIRKSIEETNPMAPMLIRRDDGSSTHCLSGGQWRDYLDLQDNELPLVKSKPYMLASRIRIYRFLRHLSTSLFGSKKQGRSNNGFTASRSVGPIGENLRKSLSTPVATRALMARDYGNVFGIWDMTAEDEGSEMLGWAAYIHASYFNHHCTPNLKKIRDKRGIRFYTFRDVHPGEELCISYINFDSVEQRINQLENDWFFTCQCGQCEKDLSANRDKLRAENPEG</sequence>
<feature type="domain" description="SET" evidence="1">
    <location>
        <begin position="13"/>
        <end position="383"/>
    </location>
</feature>
<dbReference type="PANTHER" id="PTHR12197">
    <property type="entry name" value="HISTONE-LYSINE N-METHYLTRANSFERASE SMYD"/>
    <property type="match status" value="1"/>
</dbReference>
<dbReference type="PROSITE" id="PS50280">
    <property type="entry name" value="SET"/>
    <property type="match status" value="1"/>
</dbReference>
<gene>
    <name evidence="2" type="ORF">D9619_002920</name>
</gene>
<protein>
    <recommendedName>
        <fullName evidence="1">SET domain-containing protein</fullName>
    </recommendedName>
</protein>
<dbReference type="InterPro" id="IPR001214">
    <property type="entry name" value="SET_dom"/>
</dbReference>